<organism evidence="1 2">
    <name type="scientific">Streptomyces caniscabiei</name>
    <dbReference type="NCBI Taxonomy" id="2746961"/>
    <lineage>
        <taxon>Bacteria</taxon>
        <taxon>Bacillati</taxon>
        <taxon>Actinomycetota</taxon>
        <taxon>Actinomycetes</taxon>
        <taxon>Kitasatosporales</taxon>
        <taxon>Streptomycetaceae</taxon>
        <taxon>Streptomyces</taxon>
    </lineage>
</organism>
<reference evidence="1" key="1">
    <citation type="submission" date="2020-09" db="EMBL/GenBank/DDBJ databases">
        <title>Streptomyces canutascabiei sp. nov., which causes potato common scab and is distributed across the world.</title>
        <authorList>
            <person name="Nguyen H.P."/>
            <person name="Weisberg A.J."/>
            <person name="Chang J.H."/>
            <person name="Clarke C.R."/>
        </authorList>
    </citation>
    <scope>NUCLEOTIDE SEQUENCE</scope>
    <source>
        <strain evidence="1">ID-01-6.2a</strain>
    </source>
</reference>
<sequence>MEGLRLVGQVPSELADLFVDHVVSKGLRDDVHFSQEGDPGADELGIVLRAQRAEDILLTRPVFVAREWADRVYDTSEGPIPDEEWRIHA</sequence>
<gene>
    <name evidence="1" type="ORF">IHE70_14735</name>
</gene>
<name>A0A927L2U0_9ACTN</name>
<accession>A0A927L2U0</accession>
<comment type="caution">
    <text evidence="1">The sequence shown here is derived from an EMBL/GenBank/DDBJ whole genome shotgun (WGS) entry which is preliminary data.</text>
</comment>
<dbReference type="Proteomes" id="UP000661025">
    <property type="component" value="Unassembled WGS sequence"/>
</dbReference>
<evidence type="ECO:0000313" key="2">
    <source>
        <dbReference type="Proteomes" id="UP000661025"/>
    </source>
</evidence>
<evidence type="ECO:0000313" key="1">
    <source>
        <dbReference type="EMBL" id="MBD9724447.1"/>
    </source>
</evidence>
<proteinExistence type="predicted"/>
<dbReference type="EMBL" id="JACYXT010000005">
    <property type="protein sequence ID" value="MBD9724447.1"/>
    <property type="molecule type" value="Genomic_DNA"/>
</dbReference>
<dbReference type="AlphaFoldDB" id="A0A927L2U0"/>
<protein>
    <submittedName>
        <fullName evidence="1">Uncharacterized protein</fullName>
    </submittedName>
</protein>